<dbReference type="PANTHER" id="PTHR47566:SF1">
    <property type="entry name" value="PROTEIN NUD1"/>
    <property type="match status" value="1"/>
</dbReference>
<evidence type="ECO:0000256" key="4">
    <source>
        <dbReference type="SAM" id="SignalP"/>
    </source>
</evidence>
<evidence type="ECO:0000256" key="2">
    <source>
        <dbReference type="ARBA" id="ARBA00022729"/>
    </source>
</evidence>
<evidence type="ECO:0000259" key="6">
    <source>
        <dbReference type="Pfam" id="PF24595"/>
    </source>
</evidence>
<dbReference type="InterPro" id="IPR055353">
    <property type="entry name" value="DUF7619"/>
</dbReference>
<keyword evidence="1" id="KW-0433">Leucine-rich repeat</keyword>
<dbReference type="PANTHER" id="PTHR47566">
    <property type="match status" value="1"/>
</dbReference>
<sequence length="1124" mass="121119">MKKLYFLLLLCSGLALAQPDINASPQPLAVCDDNGDGFGMFDLTMTIPEILNGLNPSEYTVTFHQTLSDANSDGSFITIPSAYSGSDNQILYVRVEEIANPTEFAVAHLDLVVYLPLTGTISAAQTNVCMGSGSGAIQLQGFGGAGFPYTFTYSVNGGANQTVTTTSGDTVYISLPDNLIATYDFYLYSVVSGCESFPNQNLQVNVVEPAFAYPASDIVVSESPNDGYATFDLTTNNTALVGGQSNVTVSFYTSEADAQNGNNPIVPVTAWPNGSNPETIWARVQSNSSTCASVTSFDLVVMDTDVVYIPDPVFKNALITAGIDTNTDGNIQFSEAAVVTTLTVDNLNIQDLTGVKSFTSLINLYAMDNMLTSLDLSGMTTLQLAYLGGNELTSINLFGVSNLEDLVLDQNHLTSLSLQNMPNLDRFSIMYNQVSNLVLSNIPQVREINVYGNQLTSLDVSTFTNLEILSCAANDLATLNVIGATSLKTLDFSSNNVANVNVAGMSSLQTLYFNDNPVQSHDWTGLSSLKYLQFGNTGISTVDLPPSSTLLTLDCRGNAIANLDVSVYPSVTNLDCRNNNLTTLDVTTLEDLVFLNCSDNNITGNLDLNNNTNLEGVSIFGNNIEMLFAKNGAEENLTVGDLTENSLVYVCADEDQVASYQAMAGVAVQVNSYCSFVPGGVYNTITGNVKFDSAGNGCDASDSAQSLIKVHMTHDSDEFDVFTDNQAAYNFYVGDGDYTVNPVFENNYFNTSPSAANVNFAAVDGTISTNDFCLTANGINPDAEIAVFPVIPARPGFDAVYRIVIRNKGNQTLSQTYGISFFYDDSVMDFVSSTVTPASSGTGSLNWNYANLQPFESRSIEVTVNINAPTDSPAINIDDQLTFTANINATGDVDSADNTFAYTETVVGSFDPNDKKCLEGEIVSPMLIGDYLHYVINFENTGNAPAENITIKDVIDPTMFDRSSLVIMGSSHHVVAKSGDDGTIFIFQSINLDSGGHGNILLRVRTLGSLHEGDVVSNKADIYFDYNHPIITNTAHTTFQSLSVDDPKDVSVELYPNPVDDSFTVKADNEIRSLQLFDIQGRLLQVKMIDANQTTMNISDRQTGVYFVKITTDKGVKVEKIVKK</sequence>
<dbReference type="InterPro" id="IPR026444">
    <property type="entry name" value="Secre_tail"/>
</dbReference>
<protein>
    <submittedName>
        <fullName evidence="7">T9SS type A sorting domain-containing protein</fullName>
    </submittedName>
</protein>
<dbReference type="NCBIfam" id="TIGR04183">
    <property type="entry name" value="Por_Secre_tail"/>
    <property type="match status" value="1"/>
</dbReference>
<proteinExistence type="predicted"/>
<accession>A0A7Y8Y1J9</accession>
<gene>
    <name evidence="7" type="ORF">HZF10_08060</name>
</gene>
<dbReference type="AlphaFoldDB" id="A0A7Y8Y1J9"/>
<keyword evidence="8" id="KW-1185">Reference proteome</keyword>
<evidence type="ECO:0000256" key="3">
    <source>
        <dbReference type="ARBA" id="ARBA00022737"/>
    </source>
</evidence>
<dbReference type="SUPFAM" id="SSF52058">
    <property type="entry name" value="L domain-like"/>
    <property type="match status" value="1"/>
</dbReference>
<comment type="caution">
    <text evidence="7">The sequence shown here is derived from an EMBL/GenBank/DDBJ whole genome shotgun (WGS) entry which is preliminary data.</text>
</comment>
<feature type="signal peptide" evidence="4">
    <location>
        <begin position="1"/>
        <end position="17"/>
    </location>
</feature>
<evidence type="ECO:0000259" key="5">
    <source>
        <dbReference type="Pfam" id="PF18962"/>
    </source>
</evidence>
<name>A0A7Y8Y1J9_9FLAO</name>
<feature type="domain" description="Secretion system C-terminal sorting" evidence="5">
    <location>
        <begin position="1054"/>
        <end position="1122"/>
    </location>
</feature>
<organism evidence="7 8">
    <name type="scientific">Flavobacterium agri</name>
    <dbReference type="NCBI Taxonomy" id="2743471"/>
    <lineage>
        <taxon>Bacteria</taxon>
        <taxon>Pseudomonadati</taxon>
        <taxon>Bacteroidota</taxon>
        <taxon>Flavobacteriia</taxon>
        <taxon>Flavobacteriales</taxon>
        <taxon>Flavobacteriaceae</taxon>
        <taxon>Flavobacterium</taxon>
    </lineage>
</organism>
<dbReference type="Pfam" id="PF24595">
    <property type="entry name" value="DUF7619"/>
    <property type="match status" value="1"/>
</dbReference>
<dbReference type="RefSeq" id="WP_176005684.1">
    <property type="nucleotide sequence ID" value="NZ_JABWMI010000010.1"/>
</dbReference>
<evidence type="ECO:0000256" key="1">
    <source>
        <dbReference type="ARBA" id="ARBA00022614"/>
    </source>
</evidence>
<evidence type="ECO:0000313" key="8">
    <source>
        <dbReference type="Proteomes" id="UP000535020"/>
    </source>
</evidence>
<feature type="domain" description="DUF7619" evidence="6">
    <location>
        <begin position="911"/>
        <end position="1038"/>
    </location>
</feature>
<dbReference type="InterPro" id="IPR052574">
    <property type="entry name" value="CDIRP"/>
</dbReference>
<dbReference type="Gene3D" id="3.80.10.10">
    <property type="entry name" value="Ribonuclease Inhibitor"/>
    <property type="match status" value="2"/>
</dbReference>
<dbReference type="InterPro" id="IPR047589">
    <property type="entry name" value="DUF11_rpt"/>
</dbReference>
<reference evidence="7 8" key="1">
    <citation type="submission" date="2020-07" db="EMBL/GenBank/DDBJ databases">
        <authorList>
            <person name="Sun Q."/>
        </authorList>
    </citation>
    <scope>NUCLEOTIDE SEQUENCE [LARGE SCALE GENOMIC DNA]</scope>
    <source>
        <strain evidence="7 8">MAH-1</strain>
    </source>
</reference>
<dbReference type="InterPro" id="IPR032675">
    <property type="entry name" value="LRR_dom_sf"/>
</dbReference>
<dbReference type="EMBL" id="JACBJI010000003">
    <property type="protein sequence ID" value="NYA70868.1"/>
    <property type="molecule type" value="Genomic_DNA"/>
</dbReference>
<evidence type="ECO:0000313" key="7">
    <source>
        <dbReference type="EMBL" id="NYA70868.1"/>
    </source>
</evidence>
<dbReference type="NCBIfam" id="TIGR01451">
    <property type="entry name" value="B_ant_repeat"/>
    <property type="match status" value="1"/>
</dbReference>
<keyword evidence="3" id="KW-0677">Repeat</keyword>
<keyword evidence="2 4" id="KW-0732">Signal</keyword>
<dbReference type="Proteomes" id="UP000535020">
    <property type="component" value="Unassembled WGS sequence"/>
</dbReference>
<dbReference type="GO" id="GO:0035591">
    <property type="term" value="F:signaling adaptor activity"/>
    <property type="evidence" value="ECO:0007669"/>
    <property type="project" value="TreeGrafter"/>
</dbReference>
<feature type="chain" id="PRO_5031453935" evidence="4">
    <location>
        <begin position="18"/>
        <end position="1124"/>
    </location>
</feature>
<dbReference type="Pfam" id="PF18962">
    <property type="entry name" value="Por_Secre_tail"/>
    <property type="match status" value="1"/>
</dbReference>